<evidence type="ECO:0000256" key="13">
    <source>
        <dbReference type="ARBA" id="ARBA00023016"/>
    </source>
</evidence>
<comment type="similarity">
    <text evidence="4">Belongs to the peptidase S1C family.</text>
</comment>
<evidence type="ECO:0000256" key="5">
    <source>
        <dbReference type="ARBA" id="ARBA00013035"/>
    </source>
</evidence>
<evidence type="ECO:0000256" key="7">
    <source>
        <dbReference type="ARBA" id="ARBA00022670"/>
    </source>
</evidence>
<dbReference type="GO" id="GO:0006508">
    <property type="term" value="P:proteolysis"/>
    <property type="evidence" value="ECO:0007669"/>
    <property type="project" value="UniProtKB-KW"/>
</dbReference>
<feature type="domain" description="PDZ" evidence="18">
    <location>
        <begin position="361"/>
        <end position="453"/>
    </location>
</feature>
<dbReference type="PANTHER" id="PTHR22939">
    <property type="entry name" value="SERINE PROTEASE FAMILY S1C HTRA-RELATED"/>
    <property type="match status" value="1"/>
</dbReference>
<feature type="signal peptide" evidence="17">
    <location>
        <begin position="1"/>
        <end position="24"/>
    </location>
</feature>
<evidence type="ECO:0000256" key="1">
    <source>
        <dbReference type="ARBA" id="ARBA00001772"/>
    </source>
</evidence>
<protein>
    <recommendedName>
        <fullName evidence="6">Probable periplasmic serine endoprotease DegP-like</fullName>
        <ecNumber evidence="5">3.4.21.107</ecNumber>
    </recommendedName>
    <alternativeName>
        <fullName evidence="14">Protease Do</fullName>
    </alternativeName>
</protein>
<dbReference type="Pfam" id="PF13180">
    <property type="entry name" value="PDZ_2"/>
    <property type="match status" value="2"/>
</dbReference>
<dbReference type="GO" id="GO:0004252">
    <property type="term" value="F:serine-type endopeptidase activity"/>
    <property type="evidence" value="ECO:0007669"/>
    <property type="project" value="InterPro"/>
</dbReference>
<keyword evidence="9" id="KW-0677">Repeat</keyword>
<keyword evidence="20" id="KW-1185">Reference proteome</keyword>
<dbReference type="InterPro" id="IPR036034">
    <property type="entry name" value="PDZ_sf"/>
</dbReference>
<evidence type="ECO:0000313" key="19">
    <source>
        <dbReference type="EMBL" id="MBA6412540.1"/>
    </source>
</evidence>
<gene>
    <name evidence="19" type="ORF">H2508_05390</name>
</gene>
<feature type="chain" id="PRO_5038590962" description="Probable periplasmic serine endoprotease DegP-like" evidence="17">
    <location>
        <begin position="25"/>
        <end position="464"/>
    </location>
</feature>
<evidence type="ECO:0000256" key="14">
    <source>
        <dbReference type="ARBA" id="ARBA00032850"/>
    </source>
</evidence>
<evidence type="ECO:0000256" key="9">
    <source>
        <dbReference type="ARBA" id="ARBA00022737"/>
    </source>
</evidence>
<feature type="binding site" evidence="16">
    <location>
        <begin position="205"/>
        <end position="207"/>
    </location>
    <ligand>
        <name>substrate</name>
    </ligand>
</feature>
<dbReference type="GO" id="GO:0042597">
    <property type="term" value="C:periplasmic space"/>
    <property type="evidence" value="ECO:0007669"/>
    <property type="project" value="UniProtKB-SubCell"/>
</dbReference>
<dbReference type="RefSeq" id="WP_182169733.1">
    <property type="nucleotide sequence ID" value="NZ_JACFXU010000013.1"/>
</dbReference>
<dbReference type="PANTHER" id="PTHR22939:SF130">
    <property type="entry name" value="PERIPLASMIC SERINE ENDOPROTEASE DEGP-LIKE-RELATED"/>
    <property type="match status" value="1"/>
</dbReference>
<dbReference type="SMART" id="SM00228">
    <property type="entry name" value="PDZ"/>
    <property type="match status" value="2"/>
</dbReference>
<evidence type="ECO:0000256" key="4">
    <source>
        <dbReference type="ARBA" id="ARBA00010541"/>
    </source>
</evidence>
<name>A0A7W2TV95_9GAMM</name>
<keyword evidence="10" id="KW-0574">Periplasm</keyword>
<dbReference type="Gene3D" id="2.30.42.10">
    <property type="match status" value="2"/>
</dbReference>
<evidence type="ECO:0000256" key="3">
    <source>
        <dbReference type="ARBA" id="ARBA00004418"/>
    </source>
</evidence>
<feature type="domain" description="PDZ" evidence="18">
    <location>
        <begin position="256"/>
        <end position="342"/>
    </location>
</feature>
<evidence type="ECO:0000256" key="2">
    <source>
        <dbReference type="ARBA" id="ARBA00002610"/>
    </source>
</evidence>
<sequence length="464" mass="49186">MKSIKHSVLLFLTVSLLLSFKAAAALPDFSDIVKKNSPAVVKIIVEHSSPRADNPYEQQEIPEYLRRFFGPQAMPPNRGPRMGLGSGFILSDDGYVVTNNHVVDGASSVLVRLSDRREFEAEVVGTDPRSDLALLRINGEKLPTLSLAADDDLQVGEWVLAIGSPFGLDYSVTAGIVSAKGRSLPTEQNENYVPFIQTDVAINPGNSGGPLFNLKGEVVGVNSQIFTRGGGSIGLSFAIPVSVVHNVVDQLKTDGRVTRGWLGVTIQDIDKTLAESFGLDRPQGALVAQVAPDSPADKAGLQAGDVILRFDDKAIPSSSDLPHVVGLIAPGTQVPVEIMREQKKRKIKVTVGGLGAEDSFALSTGRDQDSKGGRLGLVVEAASPETLERWGINGGLLVRQVVSGSAAAAAGIVPGDVITLIGSTPVKNMESFERVVAKLKPGSSVPLRLIRRGSPLFIGLKLED</sequence>
<dbReference type="InterPro" id="IPR001940">
    <property type="entry name" value="Peptidase_S1C"/>
</dbReference>
<keyword evidence="8 17" id="KW-0732">Signal</keyword>
<dbReference type="EMBL" id="JACFXU010000013">
    <property type="protein sequence ID" value="MBA6412540.1"/>
    <property type="molecule type" value="Genomic_DNA"/>
</dbReference>
<keyword evidence="13" id="KW-0346">Stress response</keyword>
<feature type="binding site" evidence="16">
    <location>
        <position position="101"/>
    </location>
    <ligand>
        <name>substrate</name>
    </ligand>
</feature>
<evidence type="ECO:0000259" key="18">
    <source>
        <dbReference type="PROSITE" id="PS50106"/>
    </source>
</evidence>
<dbReference type="InterPro" id="IPR011782">
    <property type="entry name" value="Pept_S1C_Do"/>
</dbReference>
<evidence type="ECO:0000313" key="20">
    <source>
        <dbReference type="Proteomes" id="UP000539350"/>
    </source>
</evidence>
<comment type="function">
    <text evidence="2">Might be efficient in the degradation of transiently denatured and unfolded proteins which accumulate in the periplasm following stress conditions.</text>
</comment>
<evidence type="ECO:0000256" key="17">
    <source>
        <dbReference type="SAM" id="SignalP"/>
    </source>
</evidence>
<feature type="active site" description="Charge relay system" evidence="15">
    <location>
        <position position="101"/>
    </location>
</feature>
<evidence type="ECO:0000256" key="10">
    <source>
        <dbReference type="ARBA" id="ARBA00022764"/>
    </source>
</evidence>
<reference evidence="19 20" key="1">
    <citation type="submission" date="2020-07" db="EMBL/GenBank/DDBJ databases">
        <title>Halieaceae bacterium, F7430, whole genome shotgun sequencing project.</title>
        <authorList>
            <person name="Jiang S."/>
            <person name="Liu Z.W."/>
            <person name="Du Z.J."/>
        </authorList>
    </citation>
    <scope>NUCLEOTIDE SEQUENCE [LARGE SCALE GENOMIC DNA]</scope>
    <source>
        <strain evidence="19 20">F7430</strain>
    </source>
</reference>
<feature type="active site" description="Charge relay system" evidence="15">
    <location>
        <position position="207"/>
    </location>
</feature>
<evidence type="ECO:0000256" key="12">
    <source>
        <dbReference type="ARBA" id="ARBA00022825"/>
    </source>
</evidence>
<dbReference type="Pfam" id="PF13365">
    <property type="entry name" value="Trypsin_2"/>
    <property type="match status" value="1"/>
</dbReference>
<feature type="active site" description="Charge relay system" evidence="15">
    <location>
        <position position="131"/>
    </location>
</feature>
<keyword evidence="11" id="KW-0378">Hydrolase</keyword>
<dbReference type="InterPro" id="IPR009003">
    <property type="entry name" value="Peptidase_S1_PA"/>
</dbReference>
<dbReference type="Gene3D" id="2.40.10.120">
    <property type="match status" value="1"/>
</dbReference>
<dbReference type="InterPro" id="IPR001478">
    <property type="entry name" value="PDZ"/>
</dbReference>
<evidence type="ECO:0000256" key="8">
    <source>
        <dbReference type="ARBA" id="ARBA00022729"/>
    </source>
</evidence>
<dbReference type="EC" id="3.4.21.107" evidence="5"/>
<keyword evidence="12" id="KW-0720">Serine protease</keyword>
<accession>A0A7W2TV95</accession>
<comment type="catalytic activity">
    <reaction evidence="1">
        <text>Acts on substrates that are at least partially unfolded. The cleavage site P1 residue is normally between a pair of hydrophobic residues, such as Val-|-Val.</text>
        <dbReference type="EC" id="3.4.21.107"/>
    </reaction>
</comment>
<evidence type="ECO:0000256" key="6">
    <source>
        <dbReference type="ARBA" id="ARBA00013958"/>
    </source>
</evidence>
<comment type="caution">
    <text evidence="19">The sequence shown here is derived from an EMBL/GenBank/DDBJ whole genome shotgun (WGS) entry which is preliminary data.</text>
</comment>
<organism evidence="19 20">
    <name type="scientific">Sediminihaliea albiluteola</name>
    <dbReference type="NCBI Taxonomy" id="2758564"/>
    <lineage>
        <taxon>Bacteria</taxon>
        <taxon>Pseudomonadati</taxon>
        <taxon>Pseudomonadota</taxon>
        <taxon>Gammaproteobacteria</taxon>
        <taxon>Cellvibrionales</taxon>
        <taxon>Halieaceae</taxon>
        <taxon>Sediminihaliea</taxon>
    </lineage>
</organism>
<evidence type="ECO:0000256" key="11">
    <source>
        <dbReference type="ARBA" id="ARBA00022801"/>
    </source>
</evidence>
<dbReference type="SUPFAM" id="SSF50156">
    <property type="entry name" value="PDZ domain-like"/>
    <property type="match status" value="2"/>
</dbReference>
<evidence type="ECO:0000256" key="16">
    <source>
        <dbReference type="PIRSR" id="PIRSR611782-2"/>
    </source>
</evidence>
<feature type="binding site" evidence="16">
    <location>
        <position position="131"/>
    </location>
    <ligand>
        <name>substrate</name>
    </ligand>
</feature>
<feature type="binding site" evidence="16">
    <location>
        <position position="46"/>
    </location>
    <ligand>
        <name>substrate</name>
    </ligand>
</feature>
<dbReference type="AlphaFoldDB" id="A0A7W2TV95"/>
<comment type="subcellular location">
    <subcellularLocation>
        <location evidence="3">Periplasm</location>
    </subcellularLocation>
</comment>
<dbReference type="PROSITE" id="PS50106">
    <property type="entry name" value="PDZ"/>
    <property type="match status" value="2"/>
</dbReference>
<proteinExistence type="inferred from homology"/>
<dbReference type="SUPFAM" id="SSF50494">
    <property type="entry name" value="Trypsin-like serine proteases"/>
    <property type="match status" value="1"/>
</dbReference>
<dbReference type="NCBIfam" id="TIGR02037">
    <property type="entry name" value="degP_htrA_DO"/>
    <property type="match status" value="1"/>
</dbReference>
<dbReference type="Proteomes" id="UP000539350">
    <property type="component" value="Unassembled WGS sequence"/>
</dbReference>
<evidence type="ECO:0000256" key="15">
    <source>
        <dbReference type="PIRSR" id="PIRSR611782-1"/>
    </source>
</evidence>
<dbReference type="CDD" id="cd10839">
    <property type="entry name" value="cpPDZ1_DegP-like"/>
    <property type="match status" value="1"/>
</dbReference>
<keyword evidence="7 19" id="KW-0645">Protease</keyword>
<dbReference type="PRINTS" id="PR00834">
    <property type="entry name" value="PROTEASES2C"/>
</dbReference>